<proteinExistence type="predicted"/>
<evidence type="ECO:0000313" key="4">
    <source>
        <dbReference type="Proteomes" id="UP000023152"/>
    </source>
</evidence>
<evidence type="ECO:0000256" key="1">
    <source>
        <dbReference type="SAM" id="MobiDB-lite"/>
    </source>
</evidence>
<name>X6M4J8_RETFI</name>
<dbReference type="InterPro" id="IPR014710">
    <property type="entry name" value="RmlC-like_jellyroll"/>
</dbReference>
<dbReference type="Gene3D" id="2.60.120.10">
    <property type="entry name" value="Jelly Rolls"/>
    <property type="match status" value="1"/>
</dbReference>
<feature type="non-terminal residue" evidence="3">
    <location>
        <position position="1"/>
    </location>
</feature>
<dbReference type="EMBL" id="ASPP01024879">
    <property type="protein sequence ID" value="ETO08576.1"/>
    <property type="molecule type" value="Genomic_DNA"/>
</dbReference>
<dbReference type="PANTHER" id="PTHR11635">
    <property type="entry name" value="CAMP-DEPENDENT PROTEIN KINASE REGULATORY CHAIN"/>
    <property type="match status" value="1"/>
</dbReference>
<evidence type="ECO:0000313" key="3">
    <source>
        <dbReference type="EMBL" id="ETO08576.1"/>
    </source>
</evidence>
<dbReference type="PROSITE" id="PS50042">
    <property type="entry name" value="CNMP_BINDING_3"/>
    <property type="match status" value="1"/>
</dbReference>
<dbReference type="InterPro" id="IPR050503">
    <property type="entry name" value="cAMP-dep_PK_reg_su-like"/>
</dbReference>
<organism evidence="3 4">
    <name type="scientific">Reticulomyxa filosa</name>
    <dbReference type="NCBI Taxonomy" id="46433"/>
    <lineage>
        <taxon>Eukaryota</taxon>
        <taxon>Sar</taxon>
        <taxon>Rhizaria</taxon>
        <taxon>Retaria</taxon>
        <taxon>Foraminifera</taxon>
        <taxon>Monothalamids</taxon>
        <taxon>Reticulomyxidae</taxon>
        <taxon>Reticulomyxa</taxon>
    </lineage>
</organism>
<dbReference type="GO" id="GO:0005952">
    <property type="term" value="C:cAMP-dependent protein kinase complex"/>
    <property type="evidence" value="ECO:0007669"/>
    <property type="project" value="InterPro"/>
</dbReference>
<dbReference type="GO" id="GO:0030552">
    <property type="term" value="F:cAMP binding"/>
    <property type="evidence" value="ECO:0007669"/>
    <property type="project" value="TreeGrafter"/>
</dbReference>
<feature type="compositionally biased region" description="Polar residues" evidence="1">
    <location>
        <begin position="70"/>
        <end position="81"/>
    </location>
</feature>
<dbReference type="SMART" id="SM00100">
    <property type="entry name" value="cNMP"/>
    <property type="match status" value="1"/>
</dbReference>
<accession>X6M4J8</accession>
<dbReference type="CDD" id="cd00038">
    <property type="entry name" value="CAP_ED"/>
    <property type="match status" value="1"/>
</dbReference>
<feature type="region of interest" description="Disordered" evidence="1">
    <location>
        <begin position="29"/>
        <end position="81"/>
    </location>
</feature>
<dbReference type="GO" id="GO:0034236">
    <property type="term" value="F:protein kinase A catalytic subunit binding"/>
    <property type="evidence" value="ECO:0007669"/>
    <property type="project" value="TreeGrafter"/>
</dbReference>
<dbReference type="GO" id="GO:0004862">
    <property type="term" value="F:cAMP-dependent protein kinase inhibitor activity"/>
    <property type="evidence" value="ECO:0007669"/>
    <property type="project" value="TreeGrafter"/>
</dbReference>
<dbReference type="InterPro" id="IPR000595">
    <property type="entry name" value="cNMP-bd_dom"/>
</dbReference>
<evidence type="ECO:0000259" key="2">
    <source>
        <dbReference type="PROSITE" id="PS50042"/>
    </source>
</evidence>
<dbReference type="Pfam" id="PF00027">
    <property type="entry name" value="cNMP_binding"/>
    <property type="match status" value="1"/>
</dbReference>
<keyword evidence="4" id="KW-1185">Reference proteome</keyword>
<dbReference type="Proteomes" id="UP000023152">
    <property type="component" value="Unassembled WGS sequence"/>
</dbReference>
<comment type="caution">
    <text evidence="3">The sequence shown here is derived from an EMBL/GenBank/DDBJ whole genome shotgun (WGS) entry which is preliminary data.</text>
</comment>
<dbReference type="InterPro" id="IPR018490">
    <property type="entry name" value="cNMP-bd_dom_sf"/>
</dbReference>
<dbReference type="SUPFAM" id="SSF51206">
    <property type="entry name" value="cAMP-binding domain-like"/>
    <property type="match status" value="2"/>
</dbReference>
<dbReference type="PANTHER" id="PTHR11635:SF152">
    <property type="entry name" value="CAMP-DEPENDENT PROTEIN KINASE TYPE I REGULATORY SUBUNIT-RELATED"/>
    <property type="match status" value="1"/>
</dbReference>
<protein>
    <submittedName>
        <fullName evidence="3">Transcription factor</fullName>
    </submittedName>
</protein>
<dbReference type="AlphaFoldDB" id="X6M4J8"/>
<dbReference type="OrthoDB" id="417078at2759"/>
<gene>
    <name evidence="3" type="ORF">RFI_28813</name>
</gene>
<dbReference type="GO" id="GO:0005829">
    <property type="term" value="C:cytosol"/>
    <property type="evidence" value="ECO:0007669"/>
    <property type="project" value="TreeGrafter"/>
</dbReference>
<sequence>NNNNNNNNNDNDNDKGMLFGGNHCYSNRQGHFNSDDKSAYRSHTHIQPMDDSDPATEELSITDSEERSQQPHIQASSQLQQPCNDTRFSHFQCDNPHSNTCVQNSPPPPILSINHPFDCILKETSQQHKTQMPGSMNRDTCARHQEGGNDPHNITCASPFSSTEQGSRFSFQKTCSFSFEEGIQKPVELLKESLRVNELLFNADDEQKERTLFKLVQSMTPLQLQTNEVLMTQGEISQAFYWIERGRFAVFVQEDNKERKIGVAGPKETVGEITLMYHTPQVATLKALEPSRVWSLKAADLDDIRRNTAQWNVDRFVQRQKFLRNIPLFSTLEEHELLNLTHACFTQMYEHQQEIFGRDVVCDDVFIVQLV</sequence>
<feature type="domain" description="Cyclic nucleotide-binding" evidence="2">
    <location>
        <begin position="200"/>
        <end position="304"/>
    </location>
</feature>
<reference evidence="3 4" key="1">
    <citation type="journal article" date="2013" name="Curr. Biol.">
        <title>The Genome of the Foraminiferan Reticulomyxa filosa.</title>
        <authorList>
            <person name="Glockner G."/>
            <person name="Hulsmann N."/>
            <person name="Schleicher M."/>
            <person name="Noegel A.A."/>
            <person name="Eichinger L."/>
            <person name="Gallinger C."/>
            <person name="Pawlowski J."/>
            <person name="Sierra R."/>
            <person name="Euteneuer U."/>
            <person name="Pillet L."/>
            <person name="Moustafa A."/>
            <person name="Platzer M."/>
            <person name="Groth M."/>
            <person name="Szafranski K."/>
            <person name="Schliwa M."/>
        </authorList>
    </citation>
    <scope>NUCLEOTIDE SEQUENCE [LARGE SCALE GENOMIC DNA]</scope>
</reference>